<dbReference type="GO" id="GO:0009421">
    <property type="term" value="C:bacterial-type flagellum filament cap"/>
    <property type="evidence" value="ECO:0007669"/>
    <property type="project" value="InterPro"/>
</dbReference>
<dbReference type="STRING" id="868864.Dester_1296"/>
<keyword evidence="3" id="KW-0175">Coiled coil</keyword>
<keyword evidence="8" id="KW-0282">Flagellum</keyword>
<protein>
    <recommendedName>
        <fullName evidence="5">Flagellar hook-associated protein 2</fullName>
        <shortName evidence="5">HAP2</shortName>
    </recommendedName>
    <alternativeName>
        <fullName evidence="5">Flagellar cap protein</fullName>
    </alternativeName>
</protein>
<feature type="domain" description="Flagellar hook-associated protein 2 N-terminal" evidence="6">
    <location>
        <begin position="14"/>
        <end position="110"/>
    </location>
</feature>
<dbReference type="PANTHER" id="PTHR30288">
    <property type="entry name" value="FLAGELLAR CAP/ASSEMBLY PROTEIN FLID"/>
    <property type="match status" value="1"/>
</dbReference>
<dbReference type="Proteomes" id="UP000007102">
    <property type="component" value="Chromosome"/>
</dbReference>
<comment type="similarity">
    <text evidence="1 5">Belongs to the FliD family.</text>
</comment>
<dbReference type="Pfam" id="PF07195">
    <property type="entry name" value="FliD_C"/>
    <property type="match status" value="1"/>
</dbReference>
<evidence type="ECO:0000313" key="9">
    <source>
        <dbReference type="Proteomes" id="UP000007102"/>
    </source>
</evidence>
<keyword evidence="4 5" id="KW-0975">Bacterial flagellum</keyword>
<dbReference type="PANTHER" id="PTHR30288:SF0">
    <property type="entry name" value="FLAGELLAR HOOK-ASSOCIATED PROTEIN 2"/>
    <property type="match status" value="1"/>
</dbReference>
<feature type="domain" description="Flagellar hook-associated protein 2 C-terminal" evidence="7">
    <location>
        <begin position="227"/>
        <end position="429"/>
    </location>
</feature>
<dbReference type="HOGENOM" id="CLU_051679_0_0_0"/>
<evidence type="ECO:0000259" key="6">
    <source>
        <dbReference type="Pfam" id="PF02465"/>
    </source>
</evidence>
<name>F0S153_DESTD</name>
<dbReference type="InterPro" id="IPR010809">
    <property type="entry name" value="FliD_C"/>
</dbReference>
<dbReference type="eggNOG" id="COG1345">
    <property type="taxonomic scope" value="Bacteria"/>
</dbReference>
<accession>F0S153</accession>
<sequence>MAGEIYISNLAGTFDYQQILDAYYQAQMQPILLLQSQESTLDKKISALQSFASKIDDIYNAFNTLTSSTLLDEKQVVVSNENVLTATITDSAAAIEGNVTVDVKQLAKNDVWLSQAGVADLSSAVATADGTIQISYAGSVVATIDYDTNTSDSTKPSTLQEIATAINNAQSVVKASVIFDGSSYRLLLSGADTGSSNVISIDETGTGDLLDQLQLGTNYTTSHVQTAQDAVVSIYGSDISSSTNTFSNAIPGVQFTVKQENTSATISVEKNYQPFKDALDQFISSYNALVDFVQTEGGKDGSLSGETTLQFIRSGILSRMQPLLNLGIFSVDKDTGHISVDTTKLDEMLNNSPTTVSQVISDLKTSLYDYLLYLKDPRGPVESKETSLNNQKTLLEDQIGNMQKLINSQIELFKQQLIQVQLLQEEMNQIKAKLTSTFGTTSILPSN</sequence>
<dbReference type="RefSeq" id="WP_013638881.1">
    <property type="nucleotide sequence ID" value="NC_015185.1"/>
</dbReference>
<evidence type="ECO:0000313" key="8">
    <source>
        <dbReference type="EMBL" id="ADY73931.1"/>
    </source>
</evidence>
<keyword evidence="5" id="KW-0964">Secreted</keyword>
<dbReference type="AlphaFoldDB" id="F0S153"/>
<dbReference type="GO" id="GO:0007155">
    <property type="term" value="P:cell adhesion"/>
    <property type="evidence" value="ECO:0007669"/>
    <property type="project" value="InterPro"/>
</dbReference>
<dbReference type="Pfam" id="PF02465">
    <property type="entry name" value="FliD_N"/>
    <property type="match status" value="1"/>
</dbReference>
<dbReference type="OrthoDB" id="9908at2"/>
<comment type="function">
    <text evidence="5">Required for morphogenesis and for the elongation of the flagellar filament by facilitating polymerization of the flagellin monomers at the tip of growing filament. Forms a capping structure, which prevents flagellin subunits (transported through the central channel of the flagellum) from leaking out without polymerization at the distal end.</text>
</comment>
<reference evidence="8 9" key="1">
    <citation type="journal article" date="2011" name="Stand. Genomic Sci.">
        <title>Complete genome sequence of the thermophilic sulfur-reducer Desulfurobacterium thermolithotrophum type strain (BSA(T)) from a deep-sea hydrothermal vent.</title>
        <authorList>
            <person name="Goker M."/>
            <person name="Daligault H."/>
            <person name="Mwirichia R."/>
            <person name="Lapidus A."/>
            <person name="Lucas S."/>
            <person name="Deshpande S."/>
            <person name="Pagani I."/>
            <person name="Tapia R."/>
            <person name="Cheng J.F."/>
            <person name="Goodwin L."/>
            <person name="Pitluck S."/>
            <person name="Liolios K."/>
            <person name="Ivanova N."/>
            <person name="Mavromatis K."/>
            <person name="Mikhailova N."/>
            <person name="Pati A."/>
            <person name="Chen A."/>
            <person name="Palaniappan K."/>
            <person name="Han C."/>
            <person name="Land M."/>
            <person name="Hauser L."/>
            <person name="Pan C."/>
            <person name="Brambilla E.M."/>
            <person name="Rohde M."/>
            <person name="Spring S."/>
            <person name="Sikorski J."/>
            <person name="Wirth R."/>
            <person name="Detter J.C."/>
            <person name="Woyke T."/>
            <person name="Bristow J."/>
            <person name="Eisen J.A."/>
            <person name="Markowitz V."/>
            <person name="Hugenholtz P."/>
            <person name="Kyrpides N.C."/>
            <person name="Klenk H.P."/>
        </authorList>
    </citation>
    <scope>NUCLEOTIDE SEQUENCE [LARGE SCALE GENOMIC DNA]</scope>
    <source>
        <strain evidence="9">DSM 11699 / BSA</strain>
    </source>
</reference>
<comment type="subcellular location">
    <subcellularLocation>
        <location evidence="5">Secreted</location>
    </subcellularLocation>
    <subcellularLocation>
        <location evidence="5">Bacterial flagellum</location>
    </subcellularLocation>
</comment>
<comment type="subunit">
    <text evidence="2 5">Homopentamer.</text>
</comment>
<dbReference type="GO" id="GO:0009424">
    <property type="term" value="C:bacterial-type flagellum hook"/>
    <property type="evidence" value="ECO:0007669"/>
    <property type="project" value="UniProtKB-UniRule"/>
</dbReference>
<reference evidence="9" key="2">
    <citation type="submission" date="2011-02" db="EMBL/GenBank/DDBJ databases">
        <title>The complete genome of Desulfurobacterium thermolithotrophum DSM 11699.</title>
        <authorList>
            <consortium name="US DOE Joint Genome Institute (JGI-PGF)"/>
            <person name="Lucas S."/>
            <person name="Copeland A."/>
            <person name="Lapidus A."/>
            <person name="Bruce D."/>
            <person name="Goodwin L."/>
            <person name="Pitluck S."/>
            <person name="Kyrpides N."/>
            <person name="Mavromatis K."/>
            <person name="Pagani I."/>
            <person name="Ivanova N."/>
            <person name="Mikhailova N."/>
            <person name="Daligault H."/>
            <person name="Detter J.C."/>
            <person name="Tapia R."/>
            <person name="Han C."/>
            <person name="Land M."/>
            <person name="Hauser L."/>
            <person name="Markowitz V."/>
            <person name="Cheng J.-F."/>
            <person name="Hugenholtz P."/>
            <person name="Woyke T."/>
            <person name="Wu D."/>
            <person name="Spring S."/>
            <person name="Brambilla E."/>
            <person name="Klenk H.-P."/>
            <person name="Eisen J.A."/>
        </authorList>
    </citation>
    <scope>NUCLEOTIDE SEQUENCE [LARGE SCALE GENOMIC DNA]</scope>
    <source>
        <strain evidence="9">DSM 11699 / BSA</strain>
    </source>
</reference>
<evidence type="ECO:0000256" key="3">
    <source>
        <dbReference type="ARBA" id="ARBA00023054"/>
    </source>
</evidence>
<dbReference type="InterPro" id="IPR003481">
    <property type="entry name" value="FliD_N"/>
</dbReference>
<dbReference type="FunCoup" id="F0S153">
    <property type="interactions" value="36"/>
</dbReference>
<evidence type="ECO:0000259" key="7">
    <source>
        <dbReference type="Pfam" id="PF07195"/>
    </source>
</evidence>
<dbReference type="InterPro" id="IPR040026">
    <property type="entry name" value="FliD"/>
</dbReference>
<dbReference type="GO" id="GO:0071973">
    <property type="term" value="P:bacterial-type flagellum-dependent cell motility"/>
    <property type="evidence" value="ECO:0007669"/>
    <property type="project" value="TreeGrafter"/>
</dbReference>
<dbReference type="EMBL" id="CP002543">
    <property type="protein sequence ID" value="ADY73931.1"/>
    <property type="molecule type" value="Genomic_DNA"/>
</dbReference>
<proteinExistence type="inferred from homology"/>
<dbReference type="KEGG" id="dte:Dester_1296"/>
<gene>
    <name evidence="8" type="ordered locus">Dester_1296</name>
</gene>
<organism evidence="8 9">
    <name type="scientific">Desulfurobacterium thermolithotrophum (strain DSM 11699 / BSA)</name>
    <dbReference type="NCBI Taxonomy" id="868864"/>
    <lineage>
        <taxon>Bacteria</taxon>
        <taxon>Pseudomonadati</taxon>
        <taxon>Aquificota</taxon>
        <taxon>Aquificia</taxon>
        <taxon>Desulfurobacteriales</taxon>
        <taxon>Desulfurobacteriaceae</taxon>
        <taxon>Desulfurobacterium</taxon>
    </lineage>
</organism>
<keyword evidence="8" id="KW-0969">Cilium</keyword>
<evidence type="ECO:0000256" key="5">
    <source>
        <dbReference type="RuleBase" id="RU362066"/>
    </source>
</evidence>
<keyword evidence="8" id="KW-0966">Cell projection</keyword>
<evidence type="ECO:0000256" key="4">
    <source>
        <dbReference type="ARBA" id="ARBA00023143"/>
    </source>
</evidence>
<keyword evidence="9" id="KW-1185">Reference proteome</keyword>
<dbReference type="GO" id="GO:0005576">
    <property type="term" value="C:extracellular region"/>
    <property type="evidence" value="ECO:0007669"/>
    <property type="project" value="UniProtKB-SubCell"/>
</dbReference>
<evidence type="ECO:0000256" key="1">
    <source>
        <dbReference type="ARBA" id="ARBA00009764"/>
    </source>
</evidence>
<evidence type="ECO:0000256" key="2">
    <source>
        <dbReference type="ARBA" id="ARBA00011255"/>
    </source>
</evidence>
<dbReference type="InParanoid" id="F0S153"/>